<dbReference type="GO" id="GO:1901982">
    <property type="term" value="F:maltose binding"/>
    <property type="evidence" value="ECO:0007669"/>
    <property type="project" value="TreeGrafter"/>
</dbReference>
<dbReference type="PANTHER" id="PTHR30061">
    <property type="entry name" value="MALTOSE-BINDING PERIPLASMIC PROTEIN"/>
    <property type="match status" value="1"/>
</dbReference>
<reference evidence="5 6" key="1">
    <citation type="submission" date="2019-06" db="EMBL/GenBank/DDBJ databases">
        <title>YIM 131921 draft genome.</title>
        <authorList>
            <person name="Jiang L."/>
        </authorList>
    </citation>
    <scope>NUCLEOTIDE SEQUENCE [LARGE SCALE GENOMIC DNA]</scope>
    <source>
        <strain evidence="5 6">YIM 131921</strain>
    </source>
</reference>
<dbReference type="GO" id="GO:0055052">
    <property type="term" value="C:ATP-binding cassette (ABC) transporter complex, substrate-binding subunit-containing"/>
    <property type="evidence" value="ECO:0007669"/>
    <property type="project" value="TreeGrafter"/>
</dbReference>
<dbReference type="PANTHER" id="PTHR30061:SF50">
    <property type="entry name" value="MALTOSE_MALTODEXTRIN-BINDING PERIPLASMIC PROTEIN"/>
    <property type="match status" value="1"/>
</dbReference>
<keyword evidence="6" id="KW-1185">Reference proteome</keyword>
<keyword evidence="2" id="KW-0813">Transport</keyword>
<evidence type="ECO:0000313" key="5">
    <source>
        <dbReference type="EMBL" id="TNC46999.1"/>
    </source>
</evidence>
<protein>
    <submittedName>
        <fullName evidence="5">Extracellular solute-binding protein</fullName>
    </submittedName>
</protein>
<dbReference type="InterPro" id="IPR006059">
    <property type="entry name" value="SBP"/>
</dbReference>
<dbReference type="OrthoDB" id="9811951at2"/>
<dbReference type="Pfam" id="PF01547">
    <property type="entry name" value="SBP_bac_1"/>
    <property type="match status" value="1"/>
</dbReference>
<evidence type="ECO:0000256" key="4">
    <source>
        <dbReference type="SAM" id="SignalP"/>
    </source>
</evidence>
<name>A0A5C4MNW9_9RHOB</name>
<organism evidence="5 6">
    <name type="scientific">Rubellimicrobium rubrum</name>
    <dbReference type="NCBI Taxonomy" id="2585369"/>
    <lineage>
        <taxon>Bacteria</taxon>
        <taxon>Pseudomonadati</taxon>
        <taxon>Pseudomonadota</taxon>
        <taxon>Alphaproteobacteria</taxon>
        <taxon>Rhodobacterales</taxon>
        <taxon>Roseobacteraceae</taxon>
        <taxon>Rubellimicrobium</taxon>
    </lineage>
</organism>
<dbReference type="Gene3D" id="3.40.190.10">
    <property type="entry name" value="Periplasmic binding protein-like II"/>
    <property type="match status" value="1"/>
</dbReference>
<gene>
    <name evidence="5" type="ORF">FHG66_17560</name>
</gene>
<sequence length="420" mass="44672">MTRRLTGLLAACSSLGLAAGAASAQDAKTIQVATHYTGEQAAPLQACFDAYEAEHPGITIEHQQTAYGDFLQTILTSRVGGTAPDIYNVYSVWVPQLAAAGVLEPPPAEIAEFINANYSPATVGAATIGGQLWGIPTELSIYALVYNKALLQQAGYDAPPKTWAELREIAQAITTTNDQGNIDVGGYAYGTTVAEGVHPFYAQMFAAGVPPFAEDGRSTNLTSPEAIRILSDQAALFQDGITSNEIVVDNFASNAVGMQISANWNKFGWQEAFGEEFGNTVGIAPIPTDGPGGTMLYSFLWAVDATSEAKPEAWDLLRFLNTPQEGGLTCTGQMMQGMGSFSGHNADLEQMTAGADDFDRAYVEEVTSGRAVTQPNIWQASEVDRILRGYIDQAWSGSMTAEEALTAADAEIQAILDEQP</sequence>
<comment type="caution">
    <text evidence="5">The sequence shown here is derived from an EMBL/GenBank/DDBJ whole genome shotgun (WGS) entry which is preliminary data.</text>
</comment>
<feature type="chain" id="PRO_5023079315" evidence="4">
    <location>
        <begin position="25"/>
        <end position="420"/>
    </location>
</feature>
<dbReference type="AlphaFoldDB" id="A0A5C4MNW9"/>
<feature type="signal peptide" evidence="4">
    <location>
        <begin position="1"/>
        <end position="24"/>
    </location>
</feature>
<dbReference type="EMBL" id="VDFU01000029">
    <property type="protein sequence ID" value="TNC46999.1"/>
    <property type="molecule type" value="Genomic_DNA"/>
</dbReference>
<dbReference type="RefSeq" id="WP_139078350.1">
    <property type="nucleotide sequence ID" value="NZ_VDFU01000029.1"/>
</dbReference>
<evidence type="ECO:0000256" key="2">
    <source>
        <dbReference type="ARBA" id="ARBA00022448"/>
    </source>
</evidence>
<dbReference type="SUPFAM" id="SSF53850">
    <property type="entry name" value="Periplasmic binding protein-like II"/>
    <property type="match status" value="1"/>
</dbReference>
<accession>A0A5C4MNW9</accession>
<comment type="similarity">
    <text evidence="1">Belongs to the bacterial solute-binding protein 1 family.</text>
</comment>
<dbReference type="Proteomes" id="UP000305887">
    <property type="component" value="Unassembled WGS sequence"/>
</dbReference>
<evidence type="ECO:0000256" key="1">
    <source>
        <dbReference type="ARBA" id="ARBA00008520"/>
    </source>
</evidence>
<dbReference type="GO" id="GO:0042956">
    <property type="term" value="P:maltodextrin transmembrane transport"/>
    <property type="evidence" value="ECO:0007669"/>
    <property type="project" value="TreeGrafter"/>
</dbReference>
<evidence type="ECO:0000313" key="6">
    <source>
        <dbReference type="Proteomes" id="UP000305887"/>
    </source>
</evidence>
<proteinExistence type="inferred from homology"/>
<dbReference type="GO" id="GO:0015768">
    <property type="term" value="P:maltose transport"/>
    <property type="evidence" value="ECO:0007669"/>
    <property type="project" value="TreeGrafter"/>
</dbReference>
<keyword evidence="3 4" id="KW-0732">Signal</keyword>
<evidence type="ECO:0000256" key="3">
    <source>
        <dbReference type="ARBA" id="ARBA00022729"/>
    </source>
</evidence>